<dbReference type="AlphaFoldDB" id="A0A1X0QAV3"/>
<feature type="transmembrane region" description="Helical" evidence="1">
    <location>
        <begin position="14"/>
        <end position="36"/>
    </location>
</feature>
<keyword evidence="3" id="KW-1185">Reference proteome</keyword>
<evidence type="ECO:0000256" key="1">
    <source>
        <dbReference type="SAM" id="Phobius"/>
    </source>
</evidence>
<keyword evidence="1" id="KW-1133">Transmembrane helix</keyword>
<feature type="transmembrane region" description="Helical" evidence="1">
    <location>
        <begin position="48"/>
        <end position="69"/>
    </location>
</feature>
<gene>
    <name evidence="2" type="ORF">HERIO_1154</name>
</gene>
<feature type="transmembrane region" description="Helical" evidence="1">
    <location>
        <begin position="203"/>
        <end position="223"/>
    </location>
</feature>
<feature type="transmembrane region" description="Helical" evidence="1">
    <location>
        <begin position="75"/>
        <end position="95"/>
    </location>
</feature>
<evidence type="ECO:0000313" key="3">
    <source>
        <dbReference type="Proteomes" id="UP000192356"/>
    </source>
</evidence>
<proteinExistence type="predicted"/>
<sequence>MNKQIKEKLKFEGITFHVFFYLLRIFIVYLDAIISYKRSFKLKTIEKFCIFHQLMSNTVYTSIIFFSLLSEEVSTYRAFYSYAILFVHIIFTKCLEIKNRSIDSTSVYIGFQIIYILTFFIEYIGIIIISKKISYLLSDRYLKISSDKNIIDAYIIRKKIINQKIMLIRMGFVLLSKFLFNYCLIDYNDPKEAIDYSVDGKKVYGILCYLIYFNLSVNVLLLSYRINEEYVIQRYIIMFCLFLGIFKVIFILKIVTGENSIFDFKSYLDIFTTSDSEYLLLLVILIRTLYFVVQDFLKLESGLKDSLFFSKKRNRKLTRKLV</sequence>
<organism evidence="2 3">
    <name type="scientific">Hepatospora eriocheir</name>
    <dbReference type="NCBI Taxonomy" id="1081669"/>
    <lineage>
        <taxon>Eukaryota</taxon>
        <taxon>Fungi</taxon>
        <taxon>Fungi incertae sedis</taxon>
        <taxon>Microsporidia</taxon>
        <taxon>Hepatosporidae</taxon>
        <taxon>Hepatospora</taxon>
    </lineage>
</organism>
<reference evidence="2 3" key="1">
    <citation type="journal article" date="2017" name="Environ. Microbiol.">
        <title>Decay of the glycolytic pathway and adaptation to intranuclear parasitism within Enterocytozoonidae microsporidia.</title>
        <authorList>
            <person name="Wiredu Boakye D."/>
            <person name="Jaroenlak P."/>
            <person name="Prachumwat A."/>
            <person name="Williams T.A."/>
            <person name="Bateman K.S."/>
            <person name="Itsathitphaisarn O."/>
            <person name="Sritunyalucksana K."/>
            <person name="Paszkiewicz K.H."/>
            <person name="Moore K.A."/>
            <person name="Stentiford G.D."/>
            <person name="Williams B.A."/>
        </authorList>
    </citation>
    <scope>NUCLEOTIDE SEQUENCE [LARGE SCALE GENOMIC DNA]</scope>
    <source>
        <strain evidence="2 3">GB1</strain>
    </source>
</reference>
<evidence type="ECO:0000313" key="2">
    <source>
        <dbReference type="EMBL" id="ORD96929.1"/>
    </source>
</evidence>
<name>A0A1X0QAV3_9MICR</name>
<feature type="transmembrane region" description="Helical" evidence="1">
    <location>
        <begin position="107"/>
        <end position="129"/>
    </location>
</feature>
<accession>A0A1X0QAV3</accession>
<keyword evidence="1" id="KW-0812">Transmembrane</keyword>
<comment type="caution">
    <text evidence="2">The sequence shown here is derived from an EMBL/GenBank/DDBJ whole genome shotgun (WGS) entry which is preliminary data.</text>
</comment>
<feature type="transmembrane region" description="Helical" evidence="1">
    <location>
        <begin position="235"/>
        <end position="256"/>
    </location>
</feature>
<dbReference type="Proteomes" id="UP000192356">
    <property type="component" value="Unassembled WGS sequence"/>
</dbReference>
<dbReference type="VEuPathDB" id="MicrosporidiaDB:HERIO_1154"/>
<feature type="transmembrane region" description="Helical" evidence="1">
    <location>
        <begin position="276"/>
        <end position="293"/>
    </location>
</feature>
<dbReference type="EMBL" id="LVKB01000051">
    <property type="protein sequence ID" value="ORD96929.1"/>
    <property type="molecule type" value="Genomic_DNA"/>
</dbReference>
<dbReference type="VEuPathDB" id="MicrosporidiaDB:A0H76_277"/>
<protein>
    <submittedName>
        <fullName evidence="2">Uncharacterized protein</fullName>
    </submittedName>
</protein>
<keyword evidence="1" id="KW-0472">Membrane</keyword>